<feature type="transmembrane region" description="Helical" evidence="1">
    <location>
        <begin position="22"/>
        <end position="45"/>
    </location>
</feature>
<proteinExistence type="predicted"/>
<dbReference type="AlphaFoldDB" id="Q1Q561"/>
<reference evidence="2" key="1">
    <citation type="journal article" date="2006" name="Nature">
        <title>Deciphering the evolution and metabolism of an anammox bacterium from a community genome.</title>
        <authorList>
            <person name="Strous M."/>
            <person name="Pelletier E."/>
            <person name="Mangenot S."/>
            <person name="Rattei T."/>
            <person name="Lehner A."/>
            <person name="Taylor M.W."/>
            <person name="Horn M."/>
            <person name="Daims H."/>
            <person name="Bartol-Mavel D."/>
            <person name="Wincker P."/>
            <person name="Barbe V."/>
            <person name="Fonknechten N."/>
            <person name="Vallenet D."/>
            <person name="Segurens B."/>
            <person name="Schenowitz-Truong C."/>
            <person name="Medigue C."/>
            <person name="Collingro A."/>
            <person name="Snel B."/>
            <person name="Dutilh B.E."/>
            <person name="OpDenCamp H.J.M."/>
            <person name="vanDerDrift C."/>
            <person name="Cirpus I."/>
            <person name="vanDePas-Schoonen K.T."/>
            <person name="Harhangi H.R."/>
            <person name="vanNiftrik L."/>
            <person name="Schmid M."/>
            <person name="Keltjens J."/>
            <person name="vanDeVossenberg J."/>
            <person name="Kartal B."/>
            <person name="Meier H."/>
            <person name="Frishman D."/>
            <person name="Huynen M.A."/>
            <person name="Mewes H."/>
            <person name="Weissenbach J."/>
            <person name="Jetten M.S.M."/>
            <person name="Wagner M."/>
            <person name="LePaslier D."/>
        </authorList>
    </citation>
    <scope>NUCLEOTIDE SEQUENCE</scope>
</reference>
<keyword evidence="1" id="KW-0812">Transmembrane</keyword>
<keyword evidence="1" id="KW-0472">Membrane</keyword>
<evidence type="ECO:0000313" key="2">
    <source>
        <dbReference type="EMBL" id="CAJ75144.1"/>
    </source>
</evidence>
<accession>Q1Q561</accession>
<protein>
    <submittedName>
        <fullName evidence="2">Uncharacterized protein</fullName>
    </submittedName>
</protein>
<dbReference type="EMBL" id="CT573071">
    <property type="protein sequence ID" value="CAJ75144.1"/>
    <property type="molecule type" value="Genomic_DNA"/>
</dbReference>
<dbReference type="RefSeq" id="WP_169704443.1">
    <property type="nucleotide sequence ID" value="NZ_OCTL01000150.1"/>
</dbReference>
<name>Q1Q561_KUEST</name>
<keyword evidence="1" id="KW-1133">Transmembrane helix</keyword>
<sequence>MAENENGGLSSLRMNDDGCGELIALAGLAIVIGLPVLIKSIFDWLTARNKLKSRLPNDNLSIN</sequence>
<organism evidence="2">
    <name type="scientific">Kuenenia stuttgartiensis</name>
    <dbReference type="NCBI Taxonomy" id="174633"/>
    <lineage>
        <taxon>Bacteria</taxon>
        <taxon>Pseudomonadati</taxon>
        <taxon>Planctomycetota</taxon>
        <taxon>Candidatus Brocadiia</taxon>
        <taxon>Candidatus Brocadiales</taxon>
        <taxon>Candidatus Brocadiaceae</taxon>
        <taxon>Candidatus Kuenenia</taxon>
    </lineage>
</organism>
<gene>
    <name evidence="2" type="ORF">kuste4382</name>
</gene>
<reference evidence="2" key="2">
    <citation type="submission" date="2006-01" db="EMBL/GenBank/DDBJ databases">
        <authorList>
            <person name="Genoscope"/>
        </authorList>
    </citation>
    <scope>NUCLEOTIDE SEQUENCE</scope>
</reference>
<evidence type="ECO:0000256" key="1">
    <source>
        <dbReference type="SAM" id="Phobius"/>
    </source>
</evidence>